<sequence length="746" mass="83354">MTTLMRQHRPVRALVRPHLLVGSLLGASVGVYAGSSTRRTLWSKNADIKCDAVEPSKSKNVFSLDKLKEAFQLPDVPEQLKDWGQSWKELRQGYDSIVSELSRAKGSLYRDIVDKHSEDLVSNPEIDWQAHVRLDGEDRPPALPHAERAYLRNRREKARLAFARLIDVPVDEIDALDVPIIGIAGSGGGYRAMVNTIGSLRGAKASGILDCTTYLAGISGSCWALTLYYSLGKGDIEHLISHVRSRITTSFFDKTTFDLLTNPPTNSYLLSGAILKEASEAGEFSLVDAYGTLVASRLYIPDHIDKLDNKHLKLSNQRQYIDDGDYPLPIYSAIRHSIPQFDTVIELNKQQIRKLASRDKDKVETAESLEKQKRELLSRASYQWFEMTPYEIGCEELGAWIPTWSFGRRFENGKSIDRKPELSTTIFAGIWASAFCASLANYYREVSPLLKVLPYYSRINEIVSAYNDDLSALHPFPPANIPSYLKGIDGLRAGSEDLTQTDTLGFLDAGAVCNLPYEPLFRRNCDLIIALDASADSQEVWFQRASDYAKKRGMAGWPKVDYRPPATFAKKQAEVNQGDSKDVKPNQTKEPKSEDKVGEAKDQADHQKAGTTDQPTGASDAGSAPEDGPMPEVSSDSEPPIGRFNCWVGDSQNTGDKSARLDEPTVEEVRDRDGVALVYYPLLPGKKLDNVAEVWSTWKFDYTPEQTDQLLDLAQSNFETGDKKLKIILKGLYERKRARRLQQQDA</sequence>
<comment type="catalytic activity">
    <reaction evidence="6">
        <text>a 1-acyl-sn-glycero-3-phosphocholine + H2O = sn-glycerol 3-phosphocholine + a fatty acid + H(+)</text>
        <dbReference type="Rhea" id="RHEA:15177"/>
        <dbReference type="ChEBI" id="CHEBI:15377"/>
        <dbReference type="ChEBI" id="CHEBI:15378"/>
        <dbReference type="ChEBI" id="CHEBI:16870"/>
        <dbReference type="ChEBI" id="CHEBI:28868"/>
        <dbReference type="ChEBI" id="CHEBI:58168"/>
        <dbReference type="EC" id="3.1.1.5"/>
    </reaction>
</comment>
<evidence type="ECO:0000256" key="3">
    <source>
        <dbReference type="ARBA" id="ARBA00022963"/>
    </source>
</evidence>
<evidence type="ECO:0000256" key="6">
    <source>
        <dbReference type="RuleBase" id="RU362103"/>
    </source>
</evidence>
<evidence type="ECO:0000256" key="5">
    <source>
        <dbReference type="PROSITE-ProRule" id="PRU00555"/>
    </source>
</evidence>
<comment type="caution">
    <text evidence="9">The sequence shown here is derived from an EMBL/GenBank/DDBJ whole genome shotgun (WGS) entry which is preliminary data.</text>
</comment>
<protein>
    <recommendedName>
        <fullName evidence="6">Lysophospholipase</fullName>
        <ecNumber evidence="6">3.1.1.5</ecNumber>
    </recommendedName>
</protein>
<dbReference type="HOGENOM" id="CLU_013227_1_0_1"/>
<evidence type="ECO:0000259" key="8">
    <source>
        <dbReference type="PROSITE" id="PS51210"/>
    </source>
</evidence>
<dbReference type="STRING" id="764103.G7E1U6"/>
<proteinExistence type="inferred from homology"/>
<evidence type="ECO:0000256" key="7">
    <source>
        <dbReference type="SAM" id="MobiDB-lite"/>
    </source>
</evidence>
<dbReference type="GO" id="GO:0004623">
    <property type="term" value="F:phospholipase A2 activity"/>
    <property type="evidence" value="ECO:0007669"/>
    <property type="project" value="TreeGrafter"/>
</dbReference>
<gene>
    <name evidence="9" type="primary">Mo03478</name>
    <name evidence="9" type="ORF">E5Q_03478</name>
</gene>
<dbReference type="eggNOG" id="KOG1325">
    <property type="taxonomic scope" value="Eukaryota"/>
</dbReference>
<dbReference type="Proteomes" id="UP000009131">
    <property type="component" value="Unassembled WGS sequence"/>
</dbReference>
<feature type="compositionally biased region" description="Basic and acidic residues" evidence="7">
    <location>
        <begin position="579"/>
        <end position="608"/>
    </location>
</feature>
<dbReference type="InterPro" id="IPR016035">
    <property type="entry name" value="Acyl_Trfase/lysoPLipase"/>
</dbReference>
<dbReference type="GO" id="GO:0004622">
    <property type="term" value="F:phosphatidylcholine lysophospholipase activity"/>
    <property type="evidence" value="ECO:0007669"/>
    <property type="project" value="UniProtKB-EC"/>
</dbReference>
<dbReference type="SMART" id="SM00022">
    <property type="entry name" value="PLAc"/>
    <property type="match status" value="1"/>
</dbReference>
<keyword evidence="3 5" id="KW-0442">Lipid degradation</keyword>
<dbReference type="SUPFAM" id="SSF52151">
    <property type="entry name" value="FabD/lysophospholipase-like"/>
    <property type="match status" value="1"/>
</dbReference>
<keyword evidence="2 5" id="KW-0378">Hydrolase</keyword>
<reference evidence="9 10" key="2">
    <citation type="journal article" date="2012" name="Open Biol.">
        <title>Characteristics of nucleosomes and linker DNA regions on the genome of the basidiomycete Mixia osmundae revealed by mono- and dinucleosome mapping.</title>
        <authorList>
            <person name="Nishida H."/>
            <person name="Kondo S."/>
            <person name="Matsumoto T."/>
            <person name="Suzuki Y."/>
            <person name="Yoshikawa H."/>
            <person name="Taylor T.D."/>
            <person name="Sugiyama J."/>
        </authorList>
    </citation>
    <scope>NUCLEOTIDE SEQUENCE [LARGE SCALE GENOMIC DNA]</scope>
    <source>
        <strain evidence="10">CBS 9802 / IAM 14324 / JCM 22182 / KY 12970</strain>
    </source>
</reference>
<dbReference type="GO" id="GO:0046475">
    <property type="term" value="P:glycerophospholipid catabolic process"/>
    <property type="evidence" value="ECO:0007669"/>
    <property type="project" value="TreeGrafter"/>
</dbReference>
<name>G7E1U6_MIXOS</name>
<feature type="domain" description="PLA2c" evidence="8">
    <location>
        <begin position="129"/>
        <end position="746"/>
    </location>
</feature>
<keyword evidence="4 5" id="KW-0443">Lipid metabolism</keyword>
<keyword evidence="10" id="KW-1185">Reference proteome</keyword>
<evidence type="ECO:0000313" key="9">
    <source>
        <dbReference type="EMBL" id="GAA96806.1"/>
    </source>
</evidence>
<dbReference type="OMA" id="WALGRRF"/>
<dbReference type="EMBL" id="BABT02000106">
    <property type="protein sequence ID" value="GAA96806.1"/>
    <property type="molecule type" value="Genomic_DNA"/>
</dbReference>
<organism evidence="9 10">
    <name type="scientific">Mixia osmundae (strain CBS 9802 / IAM 14324 / JCM 22182 / KY 12970)</name>
    <dbReference type="NCBI Taxonomy" id="764103"/>
    <lineage>
        <taxon>Eukaryota</taxon>
        <taxon>Fungi</taxon>
        <taxon>Dikarya</taxon>
        <taxon>Basidiomycota</taxon>
        <taxon>Pucciniomycotina</taxon>
        <taxon>Mixiomycetes</taxon>
        <taxon>Mixiales</taxon>
        <taxon>Mixiaceae</taxon>
        <taxon>Mixia</taxon>
    </lineage>
</organism>
<dbReference type="RefSeq" id="XP_014565309.1">
    <property type="nucleotide sequence ID" value="XM_014709823.1"/>
</dbReference>
<reference evidence="9 10" key="1">
    <citation type="journal article" date="2011" name="J. Gen. Appl. Microbiol.">
        <title>Draft genome sequencing of the enigmatic basidiomycete Mixia osmundae.</title>
        <authorList>
            <person name="Nishida H."/>
            <person name="Nagatsuka Y."/>
            <person name="Sugiyama J."/>
        </authorList>
    </citation>
    <scope>NUCLEOTIDE SEQUENCE [LARGE SCALE GENOMIC DNA]</scope>
    <source>
        <strain evidence="10">CBS 9802 / IAM 14324 / JCM 22182 / KY 12970</strain>
    </source>
</reference>
<evidence type="ECO:0000256" key="2">
    <source>
        <dbReference type="ARBA" id="ARBA00022801"/>
    </source>
</evidence>
<evidence type="ECO:0000256" key="1">
    <source>
        <dbReference type="ARBA" id="ARBA00008780"/>
    </source>
</evidence>
<dbReference type="Gene3D" id="3.40.1090.10">
    <property type="entry name" value="Cytosolic phospholipase A2 catalytic domain"/>
    <property type="match status" value="1"/>
</dbReference>
<dbReference type="EC" id="3.1.1.5" evidence="6"/>
<accession>G7E1U6</accession>
<dbReference type="InParanoid" id="G7E1U6"/>
<dbReference type="PANTHER" id="PTHR10728:SF40">
    <property type="entry name" value="PATATIN FAMILY PROTEIN"/>
    <property type="match status" value="1"/>
</dbReference>
<dbReference type="AlphaFoldDB" id="G7E1U6"/>
<feature type="region of interest" description="Disordered" evidence="7">
    <location>
        <begin position="571"/>
        <end position="663"/>
    </location>
</feature>
<comment type="similarity">
    <text evidence="1 6">Belongs to the lysophospholipase family.</text>
</comment>
<dbReference type="InterPro" id="IPR002642">
    <property type="entry name" value="LysoPLipase_cat_dom"/>
</dbReference>
<dbReference type="OrthoDB" id="4084751at2759"/>
<dbReference type="Pfam" id="PF01735">
    <property type="entry name" value="PLA2_B"/>
    <property type="match status" value="2"/>
</dbReference>
<evidence type="ECO:0000313" key="10">
    <source>
        <dbReference type="Proteomes" id="UP000009131"/>
    </source>
</evidence>
<dbReference type="GO" id="GO:0005829">
    <property type="term" value="C:cytosol"/>
    <property type="evidence" value="ECO:0007669"/>
    <property type="project" value="TreeGrafter"/>
</dbReference>
<evidence type="ECO:0000256" key="4">
    <source>
        <dbReference type="ARBA" id="ARBA00023098"/>
    </source>
</evidence>
<dbReference type="PROSITE" id="PS51210">
    <property type="entry name" value="PLA2C"/>
    <property type="match status" value="1"/>
</dbReference>
<dbReference type="PANTHER" id="PTHR10728">
    <property type="entry name" value="CYTOSOLIC PHOSPHOLIPASE A2"/>
    <property type="match status" value="1"/>
</dbReference>